<dbReference type="PANTHER" id="PTHR30624:SF0">
    <property type="entry name" value="METALLOPROTEASE SLR0863"/>
    <property type="match status" value="1"/>
</dbReference>
<dbReference type="GO" id="GO:0005829">
    <property type="term" value="C:cytosol"/>
    <property type="evidence" value="ECO:0007669"/>
    <property type="project" value="TreeGrafter"/>
</dbReference>
<gene>
    <name evidence="8" type="ORF">CM19_07765</name>
</gene>
<dbReference type="Pfam" id="PF01523">
    <property type="entry name" value="PmbA_TldD_1st"/>
    <property type="match status" value="1"/>
</dbReference>
<dbReference type="InterPro" id="IPR025502">
    <property type="entry name" value="TldD"/>
</dbReference>
<dbReference type="Pfam" id="PF19289">
    <property type="entry name" value="PmbA_TldD_3rd"/>
    <property type="match status" value="1"/>
</dbReference>
<keyword evidence="4" id="KW-0482">Metalloprotease</keyword>
<keyword evidence="9" id="KW-1185">Reference proteome</keyword>
<feature type="domain" description="Metalloprotease TldD/E C-terminal" evidence="6">
    <location>
        <begin position="215"/>
        <end position="443"/>
    </location>
</feature>
<feature type="domain" description="Metalloprotease TldD/E central" evidence="7">
    <location>
        <begin position="105"/>
        <end position="199"/>
    </location>
</feature>
<evidence type="ECO:0000256" key="4">
    <source>
        <dbReference type="ARBA" id="ARBA00023049"/>
    </source>
</evidence>
<dbReference type="InterPro" id="IPR036059">
    <property type="entry name" value="TldD/PmbA_sf"/>
</dbReference>
<evidence type="ECO:0000256" key="1">
    <source>
        <dbReference type="ARBA" id="ARBA00005836"/>
    </source>
</evidence>
<keyword evidence="3" id="KW-0378">Hydrolase</keyword>
<feature type="domain" description="Metalloprotease TldD/E N-terminal" evidence="5">
    <location>
        <begin position="41"/>
        <end position="78"/>
    </location>
</feature>
<sequence length="446" mass="49700">MLLNLLRRAEELGSVFADLRSFYVDDLSLNVSESREYVQTNGIESGHSLRVLYNGNWGYSSFVNPGSEEVKRAIDSAYGDEKVNIVYLPPKHDEVKIRPKKEVNKGIEEIRDDLRKIKEKVMQDSRVKAISVRYFNQKVRKEYYSTEDREILQEYSLSGVYLSAVAFDSGVMASAYYGVATYEGYPLEVFDENSMVDIILKRINNQLKGKVPTAGESEVILSPDVVGVFSHEALGHLAEADLAVNGILYPLRGKKIAPDFVTIVDSPRHDLPMSIGITPYDDEGVEGREIKILDNGIVSEFLVDRYFAVFLGQRPSGNARAEDFRSPVLIRMRNTYMYPGKWSVEEMISEIKDGYLVVSPLGGQTSPDGTFQFGIQEGYRIEKGEVKEPLRNFGIAGYTLETLGRIEAVSKNFDMWPGFCGKGGQSVPVGTGGPHVKVKVKVGGNA</sequence>
<dbReference type="InterPro" id="IPR051463">
    <property type="entry name" value="Peptidase_U62_metallo"/>
</dbReference>
<evidence type="ECO:0000256" key="3">
    <source>
        <dbReference type="ARBA" id="ARBA00022801"/>
    </source>
</evidence>
<dbReference type="InterPro" id="IPR045569">
    <property type="entry name" value="Metalloprtase-TldD/E_C"/>
</dbReference>
<organism evidence="8 9">
    <name type="scientific">Candidatus Acidianus copahuensis</name>
    <dbReference type="NCBI Taxonomy" id="1160895"/>
    <lineage>
        <taxon>Archaea</taxon>
        <taxon>Thermoproteota</taxon>
        <taxon>Thermoprotei</taxon>
        <taxon>Sulfolobales</taxon>
        <taxon>Sulfolobaceae</taxon>
        <taxon>Acidianus</taxon>
    </lineage>
</organism>
<dbReference type="SUPFAM" id="SSF111283">
    <property type="entry name" value="Putative modulator of DNA gyrase, PmbA/TldD"/>
    <property type="match status" value="1"/>
</dbReference>
<dbReference type="AlphaFoldDB" id="A0A031LN84"/>
<dbReference type="NCBIfam" id="NF040952">
    <property type="entry name" value="Arch_mtprotase_TldD"/>
    <property type="match status" value="1"/>
</dbReference>
<dbReference type="PIRSF" id="PIRSF004919">
    <property type="entry name" value="TldD"/>
    <property type="match status" value="1"/>
</dbReference>
<dbReference type="Pfam" id="PF19290">
    <property type="entry name" value="PmbA_TldD_2nd"/>
    <property type="match status" value="1"/>
</dbReference>
<evidence type="ECO:0000256" key="2">
    <source>
        <dbReference type="ARBA" id="ARBA00022670"/>
    </source>
</evidence>
<proteinExistence type="inferred from homology"/>
<dbReference type="Gene3D" id="3.30.2290.10">
    <property type="entry name" value="PmbA/TldD superfamily"/>
    <property type="match status" value="1"/>
</dbReference>
<dbReference type="InterPro" id="IPR045570">
    <property type="entry name" value="Metalloprtase-TldD/E_cen_dom"/>
</dbReference>
<protein>
    <submittedName>
        <fullName evidence="8">Zn-dependent protease</fullName>
    </submittedName>
</protein>
<dbReference type="GO" id="GO:0006508">
    <property type="term" value="P:proteolysis"/>
    <property type="evidence" value="ECO:0007669"/>
    <property type="project" value="UniProtKB-KW"/>
</dbReference>
<dbReference type="PANTHER" id="PTHR30624">
    <property type="entry name" value="UNCHARACTERIZED PROTEIN TLDD AND PMBA"/>
    <property type="match status" value="1"/>
</dbReference>
<keyword evidence="2 8" id="KW-0645">Protease</keyword>
<reference evidence="8 9" key="1">
    <citation type="submission" date="2014-03" db="EMBL/GenBank/DDBJ databases">
        <title>Draft genome sequence of the novel thermoacidophilic archaea Acidianus copahuensis ALE1 strain, isolated from Copahue volcanic area in Neuquen Argentina.</title>
        <authorList>
            <person name="Urbieta M.S."/>
            <person name="Rascovan N."/>
            <person name="Castro C."/>
            <person name="Revale S."/>
            <person name="Giaveno M.A."/>
            <person name="Vazquez M.P."/>
            <person name="Donati E.R."/>
        </authorList>
    </citation>
    <scope>NUCLEOTIDE SEQUENCE [LARGE SCALE GENOMIC DNA]</scope>
    <source>
        <strain evidence="8 9">ALE1</strain>
    </source>
</reference>
<evidence type="ECO:0000313" key="9">
    <source>
        <dbReference type="Proteomes" id="UP000024332"/>
    </source>
</evidence>
<evidence type="ECO:0000313" key="8">
    <source>
        <dbReference type="EMBL" id="EZQ04870.1"/>
    </source>
</evidence>
<evidence type="ECO:0000259" key="5">
    <source>
        <dbReference type="Pfam" id="PF01523"/>
    </source>
</evidence>
<dbReference type="EMBL" id="JFZT01000044">
    <property type="protein sequence ID" value="EZQ04870.1"/>
    <property type="molecule type" value="Genomic_DNA"/>
</dbReference>
<dbReference type="InterPro" id="IPR035068">
    <property type="entry name" value="TldD/PmbA_N"/>
</dbReference>
<evidence type="ECO:0000259" key="7">
    <source>
        <dbReference type="Pfam" id="PF19290"/>
    </source>
</evidence>
<dbReference type="InterPro" id="IPR053642">
    <property type="entry name" value="Zinc_metalloprotease_TldD"/>
</dbReference>
<comment type="caution">
    <text evidence="8">The sequence shown here is derived from an EMBL/GenBank/DDBJ whole genome shotgun (WGS) entry which is preliminary data.</text>
</comment>
<dbReference type="InterPro" id="IPR002510">
    <property type="entry name" value="Metalloprtase-TldD/E_N"/>
</dbReference>
<dbReference type="GO" id="GO:0008237">
    <property type="term" value="F:metallopeptidase activity"/>
    <property type="evidence" value="ECO:0007669"/>
    <property type="project" value="UniProtKB-KW"/>
</dbReference>
<dbReference type="STRING" id="1160895.CM19_07765"/>
<name>A0A031LN84_9CREN</name>
<accession>A0A031LN84</accession>
<comment type="similarity">
    <text evidence="1">Belongs to the peptidase U62 family.</text>
</comment>
<dbReference type="Proteomes" id="UP000024332">
    <property type="component" value="Unassembled WGS sequence"/>
</dbReference>
<evidence type="ECO:0000259" key="6">
    <source>
        <dbReference type="Pfam" id="PF19289"/>
    </source>
</evidence>